<accession>A0A9P1C7K1</accession>
<keyword evidence="4" id="KW-1185">Reference proteome</keyword>
<organism evidence="2">
    <name type="scientific">Cladocopium goreaui</name>
    <dbReference type="NCBI Taxonomy" id="2562237"/>
    <lineage>
        <taxon>Eukaryota</taxon>
        <taxon>Sar</taxon>
        <taxon>Alveolata</taxon>
        <taxon>Dinophyceae</taxon>
        <taxon>Suessiales</taxon>
        <taxon>Symbiodiniaceae</taxon>
        <taxon>Cladocopium</taxon>
    </lineage>
</organism>
<comment type="caution">
    <text evidence="2">The sequence shown here is derived from an EMBL/GenBank/DDBJ whole genome shotgun (WGS) entry which is preliminary data.</text>
</comment>
<evidence type="ECO:0000313" key="2">
    <source>
        <dbReference type="EMBL" id="CAI3986127.1"/>
    </source>
</evidence>
<dbReference type="EMBL" id="CAMXCT010001048">
    <property type="protein sequence ID" value="CAI3986127.1"/>
    <property type="molecule type" value="Genomic_DNA"/>
</dbReference>
<evidence type="ECO:0000313" key="4">
    <source>
        <dbReference type="Proteomes" id="UP001152797"/>
    </source>
</evidence>
<feature type="transmembrane region" description="Helical" evidence="1">
    <location>
        <begin position="58"/>
        <end position="77"/>
    </location>
</feature>
<keyword evidence="1" id="KW-0472">Membrane</keyword>
<name>A0A9P1C7K1_9DINO</name>
<dbReference type="EMBL" id="CAMXCT020001048">
    <property type="protein sequence ID" value="CAL1139502.1"/>
    <property type="molecule type" value="Genomic_DNA"/>
</dbReference>
<gene>
    <name evidence="2" type="ORF">C1SCF055_LOCUS13504</name>
</gene>
<protein>
    <submittedName>
        <fullName evidence="3">PA domain-containing protein</fullName>
    </submittedName>
</protein>
<dbReference type="PANTHER" id="PTHR21530:SF7">
    <property type="entry name" value="TRAB DOMAIN-CONTAINING PROTEIN"/>
    <property type="match status" value="1"/>
</dbReference>
<dbReference type="Proteomes" id="UP001152797">
    <property type="component" value="Unassembled WGS sequence"/>
</dbReference>
<reference evidence="3 4" key="2">
    <citation type="submission" date="2024-05" db="EMBL/GenBank/DDBJ databases">
        <authorList>
            <person name="Chen Y."/>
            <person name="Shah S."/>
            <person name="Dougan E. K."/>
            <person name="Thang M."/>
            <person name="Chan C."/>
        </authorList>
    </citation>
    <scope>NUCLEOTIDE SEQUENCE [LARGE SCALE GENOMIC DNA]</scope>
</reference>
<dbReference type="OrthoDB" id="484653at2759"/>
<keyword evidence="1" id="KW-0812">Transmembrane</keyword>
<dbReference type="InterPro" id="IPR046345">
    <property type="entry name" value="TraB_PrgY-like"/>
</dbReference>
<proteinExistence type="predicted"/>
<dbReference type="EMBL" id="CAMXCT030001048">
    <property type="protein sequence ID" value="CAL4773439.1"/>
    <property type="molecule type" value="Genomic_DNA"/>
</dbReference>
<keyword evidence="1" id="KW-1133">Transmembrane helix</keyword>
<evidence type="ECO:0000256" key="1">
    <source>
        <dbReference type="SAM" id="Phobius"/>
    </source>
</evidence>
<feature type="transmembrane region" description="Helical" evidence="1">
    <location>
        <begin position="34"/>
        <end position="52"/>
    </location>
</feature>
<evidence type="ECO:0000313" key="3">
    <source>
        <dbReference type="EMBL" id="CAL4773439.1"/>
    </source>
</evidence>
<sequence length="423" mass="46650">MTKECRKFNAKCQAQTSNLVPTERGQRSDVVRHVLVDLVLFTATVLVIYGISSLPSSQVLWIVLSVLLVLMVLWRVLHLQSAKIAEIPYTCGYASANGKDVYIVSTLHISPRSERDVIAAIAAVHPDVVMIELDEERLEFMRGPSQRPVLQQFQYTVENGTDSSDAVPLVTQRAYWNGEFAGDQISGPIVLHSSGSSRFSPSVSGCIVLVEDPGLAPLAQLAFAAAKEEARALLCAAHTARAGLSGQQLPAGRLGNESLLTDLRVATRARNMGYPPIPVLMMSQNSSQQLMAKLQTATVQGSFQVLPDDFPRRTLRRRICQEMAFALSGIWLLYGVMECFQVDAGDEFLAAEREAQRRQLPCLCIDLDMDRLCSRFAAAAIPYPQNLLASLRAWLSVPRHALRICFPWKCALTTKVLWDPGPD</sequence>
<dbReference type="PANTHER" id="PTHR21530">
    <property type="entry name" value="PHEROMONE SHUTDOWN PROTEIN"/>
    <property type="match status" value="1"/>
</dbReference>
<reference evidence="2" key="1">
    <citation type="submission" date="2022-10" db="EMBL/GenBank/DDBJ databases">
        <authorList>
            <person name="Chen Y."/>
            <person name="Dougan E. K."/>
            <person name="Chan C."/>
            <person name="Rhodes N."/>
            <person name="Thang M."/>
        </authorList>
    </citation>
    <scope>NUCLEOTIDE SEQUENCE</scope>
</reference>
<dbReference type="AlphaFoldDB" id="A0A9P1C7K1"/>